<dbReference type="GO" id="GO:0005886">
    <property type="term" value="C:plasma membrane"/>
    <property type="evidence" value="ECO:0007669"/>
    <property type="project" value="UniProtKB-SubCell"/>
</dbReference>
<dbReference type="InterPro" id="IPR038665">
    <property type="entry name" value="Voltage-dep_anion_channel_sf"/>
</dbReference>
<dbReference type="Proteomes" id="UP000199088">
    <property type="component" value="Unassembled WGS sequence"/>
</dbReference>
<reference evidence="10" key="1">
    <citation type="submission" date="2016-10" db="EMBL/GenBank/DDBJ databases">
        <authorList>
            <person name="Varghese N."/>
            <person name="Submissions S."/>
        </authorList>
    </citation>
    <scope>NUCLEOTIDE SEQUENCE [LARGE SCALE GENOMIC DNA]</scope>
    <source>
        <strain evidence="10">DSM 45843</strain>
    </source>
</reference>
<gene>
    <name evidence="9" type="ORF">SAMN05660199_00810</name>
</gene>
<sequence length="359" mass="36980">MTATLAAPAHPQVASIGPNWFASVMGTSIVATAAVTLPVQVPGLRLLAQVVWVLAGVLLLAVSTATVLHWRHHPGAARGHASNPVMAHFYGAPPMALLAFGVATHLVGADLIGSSAALGVFAVLWVAGTGYGLVTAVGVPYLVFTRHDVPEDAAFGGWLMPVVPPMVSAATGALLVPELPAGQLRTTLFTLCWSMFGLSLLASLVVITLVWGRLARHKVGAAAMVPTLWIVLGPLGQSITAANNLGTQAHLAVPSPYAAAFQALGLVYGLPVWGFALLWAGIATAVTVRTARAHLPFTLTWWSFTFPVGTVVTGTSGLAAHTGETFLQVAAVALFAVLLGAWAVVAVRTARGVLDGSLL</sequence>
<keyword evidence="4" id="KW-1003">Cell membrane</keyword>
<evidence type="ECO:0000256" key="3">
    <source>
        <dbReference type="ARBA" id="ARBA00022448"/>
    </source>
</evidence>
<keyword evidence="10" id="KW-1185">Reference proteome</keyword>
<name>A0A1H0ENU7_9ACTN</name>
<feature type="transmembrane region" description="Helical" evidence="8">
    <location>
        <begin position="46"/>
        <end position="70"/>
    </location>
</feature>
<dbReference type="RefSeq" id="WP_091240125.1">
    <property type="nucleotide sequence ID" value="NZ_FNIR01000002.1"/>
</dbReference>
<dbReference type="InterPro" id="IPR051629">
    <property type="entry name" value="Sulfite_efflux_TDT"/>
</dbReference>
<feature type="transmembrane region" description="Helical" evidence="8">
    <location>
        <begin position="20"/>
        <end position="39"/>
    </location>
</feature>
<dbReference type="Pfam" id="PF03595">
    <property type="entry name" value="SLAC1"/>
    <property type="match status" value="1"/>
</dbReference>
<proteinExistence type="inferred from homology"/>
<accession>A0A1H0ENU7</accession>
<dbReference type="PANTHER" id="PTHR31686:SF1">
    <property type="entry name" value="SULFITE EFFLUX PUMP SSU1"/>
    <property type="match status" value="1"/>
</dbReference>
<dbReference type="STRING" id="1052260.SAMN05660199_00810"/>
<dbReference type="CDD" id="cd09320">
    <property type="entry name" value="TDT_like_2"/>
    <property type="match status" value="1"/>
</dbReference>
<keyword evidence="3" id="KW-0813">Transport</keyword>
<evidence type="ECO:0000256" key="5">
    <source>
        <dbReference type="ARBA" id="ARBA00022692"/>
    </source>
</evidence>
<keyword evidence="5 8" id="KW-0812">Transmembrane</keyword>
<evidence type="ECO:0000256" key="6">
    <source>
        <dbReference type="ARBA" id="ARBA00022989"/>
    </source>
</evidence>
<protein>
    <submittedName>
        <fullName evidence="9">C4-dicarboxylate transporter/malic acid transport protein</fullName>
    </submittedName>
</protein>
<organism evidence="9 10">
    <name type="scientific">Klenkia soli</name>
    <dbReference type="NCBI Taxonomy" id="1052260"/>
    <lineage>
        <taxon>Bacteria</taxon>
        <taxon>Bacillati</taxon>
        <taxon>Actinomycetota</taxon>
        <taxon>Actinomycetes</taxon>
        <taxon>Geodermatophilales</taxon>
        <taxon>Geodermatophilaceae</taxon>
        <taxon>Klenkia</taxon>
    </lineage>
</organism>
<feature type="transmembrane region" description="Helical" evidence="8">
    <location>
        <begin position="90"/>
        <end position="109"/>
    </location>
</feature>
<dbReference type="PANTHER" id="PTHR31686">
    <property type="match status" value="1"/>
</dbReference>
<evidence type="ECO:0000256" key="1">
    <source>
        <dbReference type="ARBA" id="ARBA00004651"/>
    </source>
</evidence>
<keyword evidence="6 8" id="KW-1133">Transmembrane helix</keyword>
<evidence type="ECO:0000256" key="4">
    <source>
        <dbReference type="ARBA" id="ARBA00022475"/>
    </source>
</evidence>
<comment type="subcellular location">
    <subcellularLocation>
        <location evidence="1">Cell membrane</location>
        <topology evidence="1">Multi-pass membrane protein</topology>
    </subcellularLocation>
</comment>
<feature type="transmembrane region" description="Helical" evidence="8">
    <location>
        <begin position="326"/>
        <end position="347"/>
    </location>
</feature>
<feature type="transmembrane region" description="Helical" evidence="8">
    <location>
        <begin position="155"/>
        <end position="176"/>
    </location>
</feature>
<dbReference type="Gene3D" id="1.50.10.150">
    <property type="entry name" value="Voltage-dependent anion channel"/>
    <property type="match status" value="1"/>
</dbReference>
<feature type="transmembrane region" description="Helical" evidence="8">
    <location>
        <begin position="266"/>
        <end position="287"/>
    </location>
</feature>
<comment type="similarity">
    <text evidence="2">Belongs to the tellurite-resistance/dicarboxylate transporter (TDT) family.</text>
</comment>
<dbReference type="GO" id="GO:0055085">
    <property type="term" value="P:transmembrane transport"/>
    <property type="evidence" value="ECO:0007669"/>
    <property type="project" value="InterPro"/>
</dbReference>
<dbReference type="EMBL" id="FNIR01000002">
    <property type="protein sequence ID" value="SDN84021.1"/>
    <property type="molecule type" value="Genomic_DNA"/>
</dbReference>
<evidence type="ECO:0000313" key="10">
    <source>
        <dbReference type="Proteomes" id="UP000199088"/>
    </source>
</evidence>
<feature type="transmembrane region" description="Helical" evidence="8">
    <location>
        <begin position="299"/>
        <end position="320"/>
    </location>
</feature>
<dbReference type="InterPro" id="IPR004695">
    <property type="entry name" value="SLAC1/Mae1/Ssu1/TehA"/>
</dbReference>
<feature type="transmembrane region" description="Helical" evidence="8">
    <location>
        <begin position="116"/>
        <end position="143"/>
    </location>
</feature>
<dbReference type="AlphaFoldDB" id="A0A1H0ENU7"/>
<evidence type="ECO:0000256" key="7">
    <source>
        <dbReference type="ARBA" id="ARBA00023136"/>
    </source>
</evidence>
<evidence type="ECO:0000313" key="9">
    <source>
        <dbReference type="EMBL" id="SDN84021.1"/>
    </source>
</evidence>
<evidence type="ECO:0000256" key="8">
    <source>
        <dbReference type="SAM" id="Phobius"/>
    </source>
</evidence>
<evidence type="ECO:0000256" key="2">
    <source>
        <dbReference type="ARBA" id="ARBA00008566"/>
    </source>
</evidence>
<dbReference type="OrthoDB" id="958273at2"/>
<keyword evidence="7 8" id="KW-0472">Membrane</keyword>
<feature type="transmembrane region" description="Helical" evidence="8">
    <location>
        <begin position="188"/>
        <end position="211"/>
    </location>
</feature>